<dbReference type="InterPro" id="IPR035919">
    <property type="entry name" value="EAL_sf"/>
</dbReference>
<dbReference type="InterPro" id="IPR001610">
    <property type="entry name" value="PAC"/>
</dbReference>
<gene>
    <name evidence="4" type="ORF">GCM10007320_21800</name>
</gene>
<dbReference type="PROSITE" id="PS50113">
    <property type="entry name" value="PAC"/>
    <property type="match status" value="1"/>
</dbReference>
<evidence type="ECO:0008006" key="6">
    <source>
        <dbReference type="Google" id="ProtNLM"/>
    </source>
</evidence>
<dbReference type="Pfam" id="PF00563">
    <property type="entry name" value="EAL"/>
    <property type="match status" value="1"/>
</dbReference>
<dbReference type="PANTHER" id="PTHR44757">
    <property type="entry name" value="DIGUANYLATE CYCLASE DGCP"/>
    <property type="match status" value="1"/>
</dbReference>
<keyword evidence="5" id="KW-1185">Reference proteome</keyword>
<feature type="domain" description="PAC" evidence="2">
    <location>
        <begin position="464"/>
        <end position="516"/>
    </location>
</feature>
<sequence>MDEQQLLGHLRNAIAAGEIWPALQPQVDLQTRQITGFEVLARWSSPTLGSVSPMRFIPVAEQAGLLDGLILHLVRQACAQVRTWPGDFHLAFNLAPTQFLDLGIVDHVSAAAAASGFALQRLCIEITESSLFHSNSTAQRAIALFKQAGMRLALDDFGTGHSSLTRLQALPFDEIKIDASFVRGLETDPNSLKIVTAVLGLGQSLGVHVVAEGIENERQAAILARMGCELGQGYLWGAPQAAPQAQQVLARQGSFSRRDRPLDTSPFQRFHQLESLYQAAPVGLGFLDAQLRVVSANARIGEMLGLDVAQAMGRTADQLQGGRRHADFIALLRRVLQGEPLAPVEYRRRDAGTTSLIALQQVRSVSGQVLGVSVFAIDISERVAAERTLQDTIEHYRQVIALAPNVAWAAGPDGSIDYMGQTWEWSPMSTSAERHARWRERMDPADQLRVRAEWLAHLPSKQPFETVFGILWPDGTHKWVRSRARPQFDAQGEVTRWYGLITDITVEHELRQRVQALEAQLARSG</sequence>
<dbReference type="EMBL" id="BMYK01000005">
    <property type="protein sequence ID" value="GHC80247.1"/>
    <property type="molecule type" value="Genomic_DNA"/>
</dbReference>
<dbReference type="PANTHER" id="PTHR44757:SF2">
    <property type="entry name" value="BIOFILM ARCHITECTURE MAINTENANCE PROTEIN MBAA"/>
    <property type="match status" value="1"/>
</dbReference>
<dbReference type="PROSITE" id="PS50883">
    <property type="entry name" value="EAL"/>
    <property type="match status" value="1"/>
</dbReference>
<dbReference type="SMART" id="SM00086">
    <property type="entry name" value="PAC"/>
    <property type="match status" value="2"/>
</dbReference>
<dbReference type="RefSeq" id="WP_189686976.1">
    <property type="nucleotide sequence ID" value="NZ_BMYK01000005.1"/>
</dbReference>
<organism evidence="4 5">
    <name type="scientific">Pseudorhodoferax aquiterrae</name>
    <dbReference type="NCBI Taxonomy" id="747304"/>
    <lineage>
        <taxon>Bacteria</taxon>
        <taxon>Pseudomonadati</taxon>
        <taxon>Pseudomonadota</taxon>
        <taxon>Betaproteobacteria</taxon>
        <taxon>Burkholderiales</taxon>
        <taxon>Comamonadaceae</taxon>
    </lineage>
</organism>
<dbReference type="Pfam" id="PF08447">
    <property type="entry name" value="PAS_3"/>
    <property type="match status" value="1"/>
</dbReference>
<dbReference type="CDD" id="cd01948">
    <property type="entry name" value="EAL"/>
    <property type="match status" value="1"/>
</dbReference>
<dbReference type="Gene3D" id="3.30.450.20">
    <property type="entry name" value="PAS domain"/>
    <property type="match status" value="2"/>
</dbReference>
<evidence type="ECO:0000259" key="3">
    <source>
        <dbReference type="PROSITE" id="PS50883"/>
    </source>
</evidence>
<dbReference type="InterPro" id="IPR000700">
    <property type="entry name" value="PAS-assoc_C"/>
</dbReference>
<dbReference type="InterPro" id="IPR035965">
    <property type="entry name" value="PAS-like_dom_sf"/>
</dbReference>
<dbReference type="InterPro" id="IPR052155">
    <property type="entry name" value="Biofilm_reg_signaling"/>
</dbReference>
<comment type="caution">
    <text evidence="4">The sequence shown here is derived from an EMBL/GenBank/DDBJ whole genome shotgun (WGS) entry which is preliminary data.</text>
</comment>
<dbReference type="PROSITE" id="PS50112">
    <property type="entry name" value="PAS"/>
    <property type="match status" value="1"/>
</dbReference>
<evidence type="ECO:0000313" key="4">
    <source>
        <dbReference type="EMBL" id="GHC80247.1"/>
    </source>
</evidence>
<reference evidence="5" key="1">
    <citation type="journal article" date="2019" name="Int. J. Syst. Evol. Microbiol.">
        <title>The Global Catalogue of Microorganisms (GCM) 10K type strain sequencing project: providing services to taxonomists for standard genome sequencing and annotation.</title>
        <authorList>
            <consortium name="The Broad Institute Genomics Platform"/>
            <consortium name="The Broad Institute Genome Sequencing Center for Infectious Disease"/>
            <person name="Wu L."/>
            <person name="Ma J."/>
        </authorList>
    </citation>
    <scope>NUCLEOTIDE SEQUENCE [LARGE SCALE GENOMIC DNA]</scope>
    <source>
        <strain evidence="5">KCTC 23314</strain>
    </source>
</reference>
<name>A0ABQ3G049_9BURK</name>
<dbReference type="Gene3D" id="3.20.20.450">
    <property type="entry name" value="EAL domain"/>
    <property type="match status" value="1"/>
</dbReference>
<proteinExistence type="predicted"/>
<evidence type="ECO:0000259" key="2">
    <source>
        <dbReference type="PROSITE" id="PS50113"/>
    </source>
</evidence>
<dbReference type="InterPro" id="IPR000014">
    <property type="entry name" value="PAS"/>
</dbReference>
<dbReference type="SMART" id="SM00091">
    <property type="entry name" value="PAS"/>
    <property type="match status" value="1"/>
</dbReference>
<evidence type="ECO:0000259" key="1">
    <source>
        <dbReference type="PROSITE" id="PS50112"/>
    </source>
</evidence>
<feature type="domain" description="PAS" evidence="1">
    <location>
        <begin position="269"/>
        <end position="339"/>
    </location>
</feature>
<dbReference type="SUPFAM" id="SSF141868">
    <property type="entry name" value="EAL domain-like"/>
    <property type="match status" value="1"/>
</dbReference>
<feature type="domain" description="EAL" evidence="3">
    <location>
        <begin position="3"/>
        <end position="253"/>
    </location>
</feature>
<accession>A0ABQ3G049</accession>
<evidence type="ECO:0000313" key="5">
    <source>
        <dbReference type="Proteomes" id="UP000626210"/>
    </source>
</evidence>
<dbReference type="InterPro" id="IPR013656">
    <property type="entry name" value="PAS_4"/>
</dbReference>
<dbReference type="SUPFAM" id="SSF55785">
    <property type="entry name" value="PYP-like sensor domain (PAS domain)"/>
    <property type="match status" value="2"/>
</dbReference>
<protein>
    <recommendedName>
        <fullName evidence="6">PAS domain S-box-containing protein</fullName>
    </recommendedName>
</protein>
<dbReference type="InterPro" id="IPR013655">
    <property type="entry name" value="PAS_fold_3"/>
</dbReference>
<dbReference type="SMART" id="SM00052">
    <property type="entry name" value="EAL"/>
    <property type="match status" value="1"/>
</dbReference>
<dbReference type="NCBIfam" id="TIGR00229">
    <property type="entry name" value="sensory_box"/>
    <property type="match status" value="1"/>
</dbReference>
<dbReference type="Pfam" id="PF08448">
    <property type="entry name" value="PAS_4"/>
    <property type="match status" value="1"/>
</dbReference>
<dbReference type="CDD" id="cd00130">
    <property type="entry name" value="PAS"/>
    <property type="match status" value="2"/>
</dbReference>
<dbReference type="InterPro" id="IPR001633">
    <property type="entry name" value="EAL_dom"/>
</dbReference>
<dbReference type="Proteomes" id="UP000626210">
    <property type="component" value="Unassembled WGS sequence"/>
</dbReference>